<organism evidence="3 4">
    <name type="scientific">Pedobacter caeni</name>
    <dbReference type="NCBI Taxonomy" id="288992"/>
    <lineage>
        <taxon>Bacteria</taxon>
        <taxon>Pseudomonadati</taxon>
        <taxon>Bacteroidota</taxon>
        <taxon>Sphingobacteriia</taxon>
        <taxon>Sphingobacteriales</taxon>
        <taxon>Sphingobacteriaceae</taxon>
        <taxon>Pedobacter</taxon>
    </lineage>
</organism>
<dbReference type="Proteomes" id="UP000184287">
    <property type="component" value="Unassembled WGS sequence"/>
</dbReference>
<reference evidence="4" key="1">
    <citation type="submission" date="2016-11" db="EMBL/GenBank/DDBJ databases">
        <authorList>
            <person name="Varghese N."/>
            <person name="Submissions S."/>
        </authorList>
    </citation>
    <scope>NUCLEOTIDE SEQUENCE [LARGE SCALE GENOMIC DNA]</scope>
    <source>
        <strain evidence="4">DSM 16990</strain>
    </source>
</reference>
<name>A0A1M5B7M6_9SPHI</name>
<protein>
    <submittedName>
        <fullName evidence="3">Uncharacterized membrane protein YphA, DoxX/SURF4 family</fullName>
    </submittedName>
</protein>
<dbReference type="Pfam" id="PF04173">
    <property type="entry name" value="DoxD"/>
    <property type="match status" value="1"/>
</dbReference>
<dbReference type="InterPro" id="IPR007301">
    <property type="entry name" value="DoxD"/>
</dbReference>
<keyword evidence="1" id="KW-1133">Transmembrane helix</keyword>
<dbReference type="EMBL" id="FQUQ01000002">
    <property type="protein sequence ID" value="SHF38541.1"/>
    <property type="molecule type" value="Genomic_DNA"/>
</dbReference>
<keyword evidence="1" id="KW-0812">Transmembrane</keyword>
<accession>A0A1M5B7M6</accession>
<evidence type="ECO:0000313" key="3">
    <source>
        <dbReference type="EMBL" id="SHF38541.1"/>
    </source>
</evidence>
<proteinExistence type="predicted"/>
<evidence type="ECO:0000256" key="1">
    <source>
        <dbReference type="SAM" id="Phobius"/>
    </source>
</evidence>
<keyword evidence="4" id="KW-1185">Reference proteome</keyword>
<dbReference type="OrthoDB" id="676158at2"/>
<feature type="domain" description="TQO small subunit DoxD" evidence="2">
    <location>
        <begin position="32"/>
        <end position="147"/>
    </location>
</feature>
<keyword evidence="1" id="KW-0472">Membrane</keyword>
<feature type="transmembrane region" description="Helical" evidence="1">
    <location>
        <begin position="56"/>
        <end position="76"/>
    </location>
</feature>
<feature type="transmembrane region" description="Helical" evidence="1">
    <location>
        <begin position="83"/>
        <end position="105"/>
    </location>
</feature>
<dbReference type="AlphaFoldDB" id="A0A1M5B7M6"/>
<sequence>MKRYQDTATLLLRFALAIGFLSAVSSRLGLLCTHSSGWTNFLAYAGKVNSFLPESMVMLFAIASTILEGGFALLLLMGYQTRWASAGAAGLTLAFALAMTYSFGLKDPLDYSVFAFSAGSFLLSTMPQYCWSIDELILKKGNNTKKANMYEKANYKK</sequence>
<gene>
    <name evidence="3" type="ORF">SAMN04488522_1021065</name>
</gene>
<evidence type="ECO:0000313" key="4">
    <source>
        <dbReference type="Proteomes" id="UP000184287"/>
    </source>
</evidence>
<evidence type="ECO:0000259" key="2">
    <source>
        <dbReference type="Pfam" id="PF04173"/>
    </source>
</evidence>
<dbReference type="STRING" id="288992.SAMN04488522_1021065"/>